<dbReference type="AlphaFoldDB" id="A0A0A9HS64"/>
<reference evidence="2" key="1">
    <citation type="submission" date="2014-09" db="EMBL/GenBank/DDBJ databases">
        <authorList>
            <person name="Magalhaes I.L.F."/>
            <person name="Oliveira U."/>
            <person name="Santos F.R."/>
            <person name="Vidigal T.H.D.A."/>
            <person name="Brescovit A.D."/>
            <person name="Santos A.J."/>
        </authorList>
    </citation>
    <scope>NUCLEOTIDE SEQUENCE</scope>
    <source>
        <tissue evidence="2">Shoot tissue taken approximately 20 cm above the soil surface</tissue>
    </source>
</reference>
<name>A0A0A9HS64_ARUDO</name>
<keyword evidence="1" id="KW-0472">Membrane</keyword>
<accession>A0A0A9HS64</accession>
<keyword evidence="1" id="KW-1133">Transmembrane helix</keyword>
<dbReference type="EMBL" id="GBRH01158334">
    <property type="protein sequence ID" value="JAE39562.1"/>
    <property type="molecule type" value="Transcribed_RNA"/>
</dbReference>
<feature type="transmembrane region" description="Helical" evidence="1">
    <location>
        <begin position="38"/>
        <end position="56"/>
    </location>
</feature>
<protein>
    <submittedName>
        <fullName evidence="2">Uncharacterized protein</fullName>
    </submittedName>
</protein>
<reference evidence="2" key="2">
    <citation type="journal article" date="2015" name="Data Brief">
        <title>Shoot transcriptome of the giant reed, Arundo donax.</title>
        <authorList>
            <person name="Barrero R.A."/>
            <person name="Guerrero F.D."/>
            <person name="Moolhuijzen P."/>
            <person name="Goolsby J.A."/>
            <person name="Tidwell J."/>
            <person name="Bellgard S.E."/>
            <person name="Bellgard M.I."/>
        </authorList>
    </citation>
    <scope>NUCLEOTIDE SEQUENCE</scope>
    <source>
        <tissue evidence="2">Shoot tissue taken approximately 20 cm above the soil surface</tissue>
    </source>
</reference>
<sequence>MACCILGHCASLLVSGSSSLLPYPAAIEAEPVETSSWFALAVSSATSGFSIGGMLVKISSKSFLIFRLMFGFIFIFDLKSSSLLFLKSGFPQGATFFCLLPVPAVKLSLPGQLSCISLALILVCSQLAATRSMKDYLPLICLLLIAVTSTEDHFASVCSVSCFQLFPSQASKDSNKLRL</sequence>
<organism evidence="2">
    <name type="scientific">Arundo donax</name>
    <name type="common">Giant reed</name>
    <name type="synonym">Donax arundinaceus</name>
    <dbReference type="NCBI Taxonomy" id="35708"/>
    <lineage>
        <taxon>Eukaryota</taxon>
        <taxon>Viridiplantae</taxon>
        <taxon>Streptophyta</taxon>
        <taxon>Embryophyta</taxon>
        <taxon>Tracheophyta</taxon>
        <taxon>Spermatophyta</taxon>
        <taxon>Magnoliopsida</taxon>
        <taxon>Liliopsida</taxon>
        <taxon>Poales</taxon>
        <taxon>Poaceae</taxon>
        <taxon>PACMAD clade</taxon>
        <taxon>Arundinoideae</taxon>
        <taxon>Arundineae</taxon>
        <taxon>Arundo</taxon>
    </lineage>
</organism>
<keyword evidence="1" id="KW-0812">Transmembrane</keyword>
<evidence type="ECO:0000256" key="1">
    <source>
        <dbReference type="SAM" id="Phobius"/>
    </source>
</evidence>
<feature type="transmembrane region" description="Helical" evidence="1">
    <location>
        <begin position="109"/>
        <end position="129"/>
    </location>
</feature>
<proteinExistence type="predicted"/>
<evidence type="ECO:0000313" key="2">
    <source>
        <dbReference type="EMBL" id="JAE39562.1"/>
    </source>
</evidence>
<feature type="transmembrane region" description="Helical" evidence="1">
    <location>
        <begin position="68"/>
        <end position="86"/>
    </location>
</feature>